<keyword evidence="8" id="KW-1185">Reference proteome</keyword>
<evidence type="ECO:0000256" key="6">
    <source>
        <dbReference type="PIRNR" id="PIRNR018267"/>
    </source>
</evidence>
<dbReference type="NCBIfam" id="TIGR00632">
    <property type="entry name" value="vsr"/>
    <property type="match status" value="1"/>
</dbReference>
<evidence type="ECO:0000256" key="2">
    <source>
        <dbReference type="ARBA" id="ARBA00022759"/>
    </source>
</evidence>
<keyword evidence="4 6" id="KW-0378">Hydrolase</keyword>
<proteinExistence type="inferred from homology"/>
<dbReference type="SUPFAM" id="SSF52980">
    <property type="entry name" value="Restriction endonuclease-like"/>
    <property type="match status" value="1"/>
</dbReference>
<name>A0ABU7VXY2_9BACL</name>
<dbReference type="GO" id="GO:0004519">
    <property type="term" value="F:endonuclease activity"/>
    <property type="evidence" value="ECO:0007669"/>
    <property type="project" value="UniProtKB-KW"/>
</dbReference>
<dbReference type="EC" id="3.1.-.-" evidence="6"/>
<keyword evidence="2 6" id="KW-0255">Endonuclease</keyword>
<evidence type="ECO:0000256" key="4">
    <source>
        <dbReference type="ARBA" id="ARBA00022801"/>
    </source>
</evidence>
<evidence type="ECO:0000256" key="5">
    <source>
        <dbReference type="ARBA" id="ARBA00023204"/>
    </source>
</evidence>
<dbReference type="InterPro" id="IPR011335">
    <property type="entry name" value="Restrct_endonuc-II-like"/>
</dbReference>
<evidence type="ECO:0000256" key="1">
    <source>
        <dbReference type="ARBA" id="ARBA00022722"/>
    </source>
</evidence>
<organism evidence="7 8">
    <name type="scientific">Paenibacillus haidiansis</name>
    <dbReference type="NCBI Taxonomy" id="1574488"/>
    <lineage>
        <taxon>Bacteria</taxon>
        <taxon>Bacillati</taxon>
        <taxon>Bacillota</taxon>
        <taxon>Bacilli</taxon>
        <taxon>Bacillales</taxon>
        <taxon>Paenibacillaceae</taxon>
        <taxon>Paenibacillus</taxon>
    </lineage>
</organism>
<keyword evidence="5 6" id="KW-0234">DNA repair</keyword>
<gene>
    <name evidence="7" type="ORF">V3851_22610</name>
</gene>
<dbReference type="CDD" id="cd00221">
    <property type="entry name" value="Vsr"/>
    <property type="match status" value="1"/>
</dbReference>
<sequence>MDSFSKEKRSQIMSNVKSKNTTPELIVRRLLHRMGYRFRLHRPDLPGKPDIVLPKYKKVIFINGCFWHGHENCKKSQLPKTNREFWQSKIRKNKSRDEKSINKLLEMGWQCLVIWDCQIKKKDIEKLVIILEGFMKGEMDYDNI</sequence>
<keyword evidence="1 6" id="KW-0540">Nuclease</keyword>
<accession>A0ABU7VXY2</accession>
<dbReference type="RefSeq" id="WP_331848794.1">
    <property type="nucleotide sequence ID" value="NZ_JAZHPZ010000016.1"/>
</dbReference>
<comment type="function">
    <text evidence="6">May nick specific sequences that contain T:G mispairs resulting from m5C-deamination.</text>
</comment>
<dbReference type="EMBL" id="JAZHPZ010000016">
    <property type="protein sequence ID" value="MEF2968617.1"/>
    <property type="molecule type" value="Genomic_DNA"/>
</dbReference>
<evidence type="ECO:0000313" key="8">
    <source>
        <dbReference type="Proteomes" id="UP001306950"/>
    </source>
</evidence>
<dbReference type="Gene3D" id="3.40.960.10">
    <property type="entry name" value="VSR Endonuclease"/>
    <property type="match status" value="1"/>
</dbReference>
<comment type="similarity">
    <text evidence="6">Belongs to the vsr family.</text>
</comment>
<dbReference type="Proteomes" id="UP001306950">
    <property type="component" value="Unassembled WGS sequence"/>
</dbReference>
<dbReference type="InterPro" id="IPR004603">
    <property type="entry name" value="DNA_mismatch_endonuc_vsr"/>
</dbReference>
<reference evidence="7 8" key="1">
    <citation type="submission" date="2024-02" db="EMBL/GenBank/DDBJ databases">
        <title>A nitrogen-fixing paenibacillus bacterium.</title>
        <authorList>
            <person name="Zhang W.L."/>
            <person name="Chen S.F."/>
        </authorList>
    </citation>
    <scope>NUCLEOTIDE SEQUENCE [LARGE SCALE GENOMIC DNA]</scope>
    <source>
        <strain evidence="7 8">M1</strain>
    </source>
</reference>
<dbReference type="PIRSF" id="PIRSF018267">
    <property type="entry name" value="VSR_endonuc"/>
    <property type="match status" value="1"/>
</dbReference>
<comment type="caution">
    <text evidence="7">The sequence shown here is derived from an EMBL/GenBank/DDBJ whole genome shotgun (WGS) entry which is preliminary data.</text>
</comment>
<evidence type="ECO:0000256" key="3">
    <source>
        <dbReference type="ARBA" id="ARBA00022763"/>
    </source>
</evidence>
<keyword evidence="3 6" id="KW-0227">DNA damage</keyword>
<evidence type="ECO:0000313" key="7">
    <source>
        <dbReference type="EMBL" id="MEF2968617.1"/>
    </source>
</evidence>
<dbReference type="Pfam" id="PF03852">
    <property type="entry name" value="Vsr"/>
    <property type="match status" value="1"/>
</dbReference>
<protein>
    <recommendedName>
        <fullName evidence="6">Very short patch repair endonuclease</fullName>
        <ecNumber evidence="6">3.1.-.-</ecNumber>
    </recommendedName>
</protein>